<dbReference type="InterPro" id="IPR002142">
    <property type="entry name" value="Peptidase_S49"/>
</dbReference>
<evidence type="ECO:0000256" key="3">
    <source>
        <dbReference type="ARBA" id="ARBA00022801"/>
    </source>
</evidence>
<dbReference type="EC" id="3.4.21.-" evidence="8"/>
<name>A0ABD5W988_9EURY</name>
<dbReference type="GO" id="GO:0006508">
    <property type="term" value="P:proteolysis"/>
    <property type="evidence" value="ECO:0007669"/>
    <property type="project" value="UniProtKB-KW"/>
</dbReference>
<dbReference type="PANTHER" id="PTHR42987">
    <property type="entry name" value="PEPTIDASE S49"/>
    <property type="match status" value="1"/>
</dbReference>
<dbReference type="GeneID" id="81125364"/>
<dbReference type="GO" id="GO:0008236">
    <property type="term" value="F:serine-type peptidase activity"/>
    <property type="evidence" value="ECO:0007669"/>
    <property type="project" value="UniProtKB-KW"/>
</dbReference>
<accession>A0ABD5W988</accession>
<keyword evidence="4" id="KW-0720">Serine protease</keyword>
<dbReference type="Pfam" id="PF01343">
    <property type="entry name" value="Peptidase_S49"/>
    <property type="match status" value="2"/>
</dbReference>
<keyword evidence="6" id="KW-0472">Membrane</keyword>
<sequence length="361" mass="36475">MASSRSGILRRLSSSYVVFVALGVVLGALVAPFAYDAATETGGTVAVVPLEGTLDGQSASDVAAMLSEARENPSVDAVVIVSNSGGGGAAASEELYLQARRTAAEKPLVASVDATAASGAYYAIVPADTIYAKPASVVGSVGVLATLPQELEPNDVVGTTGPNKLSGGDEREFLYVLESLHRAFVGAVLAQRGDALRLSRAELEQARVYSGGQAVEAGLVDRLGGREAAIREAADRAGLDTYDVRVLRPDNGTVRFVSRANYVASDAPDRELLPASYLLGDGTGGPVFLMLAPMYAAGEPTAVEAREVDVAPANGTAADDTAANGTAGESAPAGSDPAAIAGRPGPGDGVAAGPEVFDGAR</sequence>
<organism evidence="8 9">
    <name type="scientific">Halobaculum lipolyticum</name>
    <dbReference type="NCBI Taxonomy" id="3032001"/>
    <lineage>
        <taxon>Archaea</taxon>
        <taxon>Methanobacteriati</taxon>
        <taxon>Methanobacteriota</taxon>
        <taxon>Stenosarchaea group</taxon>
        <taxon>Halobacteria</taxon>
        <taxon>Halobacteriales</taxon>
        <taxon>Haloferacaceae</taxon>
        <taxon>Halobaculum</taxon>
    </lineage>
</organism>
<keyword evidence="2" id="KW-0645">Protease</keyword>
<comment type="caution">
    <text evidence="8">The sequence shown here is derived from an EMBL/GenBank/DDBJ whole genome shotgun (WGS) entry which is preliminary data.</text>
</comment>
<evidence type="ECO:0000256" key="2">
    <source>
        <dbReference type="ARBA" id="ARBA00022670"/>
    </source>
</evidence>
<dbReference type="AlphaFoldDB" id="A0ABD5W988"/>
<feature type="domain" description="Peptidase S49" evidence="7">
    <location>
        <begin position="102"/>
        <end position="147"/>
    </location>
</feature>
<dbReference type="InterPro" id="IPR029045">
    <property type="entry name" value="ClpP/crotonase-like_dom_sf"/>
</dbReference>
<feature type="domain" description="Peptidase S49" evidence="7">
    <location>
        <begin position="176"/>
        <end position="239"/>
    </location>
</feature>
<feature type="transmembrane region" description="Helical" evidence="6">
    <location>
        <begin position="12"/>
        <end position="35"/>
    </location>
</feature>
<keyword evidence="6" id="KW-1133">Transmembrane helix</keyword>
<reference evidence="8 9" key="1">
    <citation type="journal article" date="2019" name="Int. J. Syst. Evol. Microbiol.">
        <title>The Global Catalogue of Microorganisms (GCM) 10K type strain sequencing project: providing services to taxonomists for standard genome sequencing and annotation.</title>
        <authorList>
            <consortium name="The Broad Institute Genomics Platform"/>
            <consortium name="The Broad Institute Genome Sequencing Center for Infectious Disease"/>
            <person name="Wu L."/>
            <person name="Ma J."/>
        </authorList>
    </citation>
    <scope>NUCLEOTIDE SEQUENCE [LARGE SCALE GENOMIC DNA]</scope>
    <source>
        <strain evidence="8 9">DT31</strain>
    </source>
</reference>
<feature type="compositionally biased region" description="Low complexity" evidence="5">
    <location>
        <begin position="315"/>
        <end position="328"/>
    </location>
</feature>
<dbReference type="PANTHER" id="PTHR42987:SF4">
    <property type="entry name" value="PROTEASE SOHB-RELATED"/>
    <property type="match status" value="1"/>
</dbReference>
<dbReference type="SUPFAM" id="SSF52096">
    <property type="entry name" value="ClpP/crotonase"/>
    <property type="match status" value="1"/>
</dbReference>
<dbReference type="Proteomes" id="UP001596461">
    <property type="component" value="Unassembled WGS sequence"/>
</dbReference>
<proteinExistence type="inferred from homology"/>
<dbReference type="EMBL" id="JBHTAH010000005">
    <property type="protein sequence ID" value="MFC7069611.1"/>
    <property type="molecule type" value="Genomic_DNA"/>
</dbReference>
<evidence type="ECO:0000259" key="7">
    <source>
        <dbReference type="Pfam" id="PF01343"/>
    </source>
</evidence>
<keyword evidence="3 8" id="KW-0378">Hydrolase</keyword>
<evidence type="ECO:0000256" key="4">
    <source>
        <dbReference type="ARBA" id="ARBA00022825"/>
    </source>
</evidence>
<keyword evidence="6" id="KW-0812">Transmembrane</keyword>
<dbReference type="RefSeq" id="WP_284030529.1">
    <property type="nucleotide sequence ID" value="NZ_CP126154.1"/>
</dbReference>
<evidence type="ECO:0000256" key="1">
    <source>
        <dbReference type="ARBA" id="ARBA00008683"/>
    </source>
</evidence>
<feature type="region of interest" description="Disordered" evidence="5">
    <location>
        <begin position="315"/>
        <end position="361"/>
    </location>
</feature>
<comment type="similarity">
    <text evidence="1">Belongs to the peptidase S49 family.</text>
</comment>
<keyword evidence="9" id="KW-1185">Reference proteome</keyword>
<dbReference type="InterPro" id="IPR047272">
    <property type="entry name" value="S49_SppA_C"/>
</dbReference>
<dbReference type="CDD" id="cd07023">
    <property type="entry name" value="S49_Sppa_N_C"/>
    <property type="match status" value="1"/>
</dbReference>
<evidence type="ECO:0000313" key="8">
    <source>
        <dbReference type="EMBL" id="MFC7069611.1"/>
    </source>
</evidence>
<evidence type="ECO:0000313" key="9">
    <source>
        <dbReference type="Proteomes" id="UP001596461"/>
    </source>
</evidence>
<gene>
    <name evidence="8" type="ORF">ACFQL9_08160</name>
</gene>
<protein>
    <submittedName>
        <fullName evidence="8">S49 family peptidase</fullName>
        <ecNumber evidence="8">3.4.21.-</ecNumber>
    </submittedName>
</protein>
<evidence type="ECO:0000256" key="6">
    <source>
        <dbReference type="SAM" id="Phobius"/>
    </source>
</evidence>
<evidence type="ECO:0000256" key="5">
    <source>
        <dbReference type="SAM" id="MobiDB-lite"/>
    </source>
</evidence>
<dbReference type="Gene3D" id="3.90.226.10">
    <property type="entry name" value="2-enoyl-CoA Hydratase, Chain A, domain 1"/>
    <property type="match status" value="1"/>
</dbReference>